<organism evidence="7 8">
    <name type="scientific">Methanococcus aeolicus (strain ATCC BAA-1280 / DSM 17508 / OCM 812 / Nankai-3)</name>
    <dbReference type="NCBI Taxonomy" id="419665"/>
    <lineage>
        <taxon>Archaea</taxon>
        <taxon>Methanobacteriati</taxon>
        <taxon>Methanobacteriota</taxon>
        <taxon>Methanomada group</taxon>
        <taxon>Methanococci</taxon>
        <taxon>Methanococcales</taxon>
        <taxon>Methanococcaceae</taxon>
        <taxon>Methanococcus</taxon>
    </lineage>
</organism>
<keyword evidence="5" id="KW-0786">Thiamine pyrophosphate</keyword>
<dbReference type="AlphaFoldDB" id="A6UX57"/>
<dbReference type="PANTHER" id="PTHR47514">
    <property type="entry name" value="TRANSKETOLASE N-TERMINAL SECTION-RELATED"/>
    <property type="match status" value="1"/>
</dbReference>
<dbReference type="RefSeq" id="WP_011974211.1">
    <property type="nucleotide sequence ID" value="NC_009635.1"/>
</dbReference>
<evidence type="ECO:0000256" key="1">
    <source>
        <dbReference type="ARBA" id="ARBA00001964"/>
    </source>
</evidence>
<dbReference type="KEGG" id="mae:Maeo_1503"/>
<evidence type="ECO:0000256" key="2">
    <source>
        <dbReference type="ARBA" id="ARBA00007131"/>
    </source>
</evidence>
<dbReference type="STRING" id="419665.Maeo_1503"/>
<evidence type="ECO:0000256" key="5">
    <source>
        <dbReference type="ARBA" id="ARBA00023052"/>
    </source>
</evidence>
<dbReference type="InterPro" id="IPR049557">
    <property type="entry name" value="Transketolase_CS"/>
</dbReference>
<evidence type="ECO:0000313" key="8">
    <source>
        <dbReference type="Proteomes" id="UP000001106"/>
    </source>
</evidence>
<accession>A6UX57</accession>
<dbReference type="InterPro" id="IPR029061">
    <property type="entry name" value="THDP-binding"/>
</dbReference>
<dbReference type="PROSITE" id="PS00801">
    <property type="entry name" value="TRANSKETOLASE_1"/>
    <property type="match status" value="1"/>
</dbReference>
<dbReference type="PANTHER" id="PTHR47514:SF1">
    <property type="entry name" value="TRANSKETOLASE N-TERMINAL SECTION-RELATED"/>
    <property type="match status" value="1"/>
</dbReference>
<dbReference type="SUPFAM" id="SSF52518">
    <property type="entry name" value="Thiamin diphosphate-binding fold (THDP-binding)"/>
    <property type="match status" value="1"/>
</dbReference>
<evidence type="ECO:0000256" key="4">
    <source>
        <dbReference type="ARBA" id="ARBA00022723"/>
    </source>
</evidence>
<dbReference type="InterPro" id="IPR005474">
    <property type="entry name" value="Transketolase_N"/>
</dbReference>
<dbReference type="eggNOG" id="arCOG01053">
    <property type="taxonomic scope" value="Archaea"/>
</dbReference>
<dbReference type="HOGENOM" id="CLU_009227_4_1_2"/>
<gene>
    <name evidence="7" type="ordered locus">Maeo_1503</name>
</gene>
<dbReference type="Gene3D" id="3.40.50.970">
    <property type="match status" value="1"/>
</dbReference>
<feature type="domain" description="Transketolase N-terminal" evidence="6">
    <location>
        <begin position="12"/>
        <end position="269"/>
    </location>
</feature>
<comment type="cofactor">
    <cofactor evidence="1">
        <name>thiamine diphosphate</name>
        <dbReference type="ChEBI" id="CHEBI:58937"/>
    </cofactor>
</comment>
<dbReference type="GO" id="GO:0016740">
    <property type="term" value="F:transferase activity"/>
    <property type="evidence" value="ECO:0007669"/>
    <property type="project" value="UniProtKB-KW"/>
</dbReference>
<keyword evidence="8" id="KW-1185">Reference proteome</keyword>
<dbReference type="GeneID" id="5327707"/>
<dbReference type="GO" id="GO:0046872">
    <property type="term" value="F:metal ion binding"/>
    <property type="evidence" value="ECO:0007669"/>
    <property type="project" value="UniProtKB-KW"/>
</dbReference>
<sequence>MDNISIDELKTISKKIRYNIVKMIGLANSGHPGGSLSATDIVVSLYYGIMNIDPKNPNKKDRDRFVLSKGHASPVIYSVLAELGFFDKEELWRFRQTGGLLQGHPNIKIPGIEANTGSLGHGISVAVGMALGCKLDKLDNMVYTLLGDGECQEGQVWEAAMAASHYKLDNLIGFVDRNRLQIDGSTKDVMCLGDISEKFKAFGWDVYEIDGHDYNQIINTINTAKSQKNGAPKMIIANTIKGKGVSFMEDNVAFHGKAPNKEELKQALEELS</sequence>
<proteinExistence type="inferred from homology"/>
<dbReference type="GO" id="GO:0044272">
    <property type="term" value="P:sulfur compound biosynthetic process"/>
    <property type="evidence" value="ECO:0007669"/>
    <property type="project" value="UniProtKB-ARBA"/>
</dbReference>
<dbReference type="EMBL" id="CP000743">
    <property type="protein sequence ID" value="ABR57079.1"/>
    <property type="molecule type" value="Genomic_DNA"/>
</dbReference>
<keyword evidence="4" id="KW-0479">Metal-binding</keyword>
<keyword evidence="3" id="KW-0808">Transferase</keyword>
<dbReference type="CDD" id="cd02012">
    <property type="entry name" value="TPP_TK"/>
    <property type="match status" value="1"/>
</dbReference>
<dbReference type="OrthoDB" id="25494at2157"/>
<name>A6UX57_META3</name>
<comment type="similarity">
    <text evidence="2">Belongs to the transketolase family.</text>
</comment>
<dbReference type="GO" id="GO:0006082">
    <property type="term" value="P:organic acid metabolic process"/>
    <property type="evidence" value="ECO:0007669"/>
    <property type="project" value="UniProtKB-ARBA"/>
</dbReference>
<dbReference type="Proteomes" id="UP000001106">
    <property type="component" value="Chromosome"/>
</dbReference>
<evidence type="ECO:0000313" key="7">
    <source>
        <dbReference type="EMBL" id="ABR57079.1"/>
    </source>
</evidence>
<evidence type="ECO:0000259" key="6">
    <source>
        <dbReference type="Pfam" id="PF00456"/>
    </source>
</evidence>
<protein>
    <submittedName>
        <fullName evidence="7">Transketolase domain protein</fullName>
    </submittedName>
</protein>
<evidence type="ECO:0000256" key="3">
    <source>
        <dbReference type="ARBA" id="ARBA00022679"/>
    </source>
</evidence>
<reference evidence="7" key="1">
    <citation type="submission" date="2007-06" db="EMBL/GenBank/DDBJ databases">
        <title>Complete sequence of Methanococcus aeolicus Nankai-3.</title>
        <authorList>
            <consortium name="US DOE Joint Genome Institute"/>
            <person name="Copeland A."/>
            <person name="Lucas S."/>
            <person name="Lapidus A."/>
            <person name="Barry K."/>
            <person name="Glavina del Rio T."/>
            <person name="Dalin E."/>
            <person name="Tice H."/>
            <person name="Pitluck S."/>
            <person name="Chain P."/>
            <person name="Malfatti S."/>
            <person name="Shin M."/>
            <person name="Vergez L."/>
            <person name="Schmutz J."/>
            <person name="Larimer F."/>
            <person name="Land M."/>
            <person name="Hauser L."/>
            <person name="Kyrpides N."/>
            <person name="Lykidis A."/>
            <person name="Sieprawska-Lupa M."/>
            <person name="Whitman W.B."/>
            <person name="Richardson P."/>
        </authorList>
    </citation>
    <scope>NUCLEOTIDE SEQUENCE [LARGE SCALE GENOMIC DNA]</scope>
    <source>
        <strain evidence="7">Nankai-3</strain>
    </source>
</reference>
<dbReference type="Pfam" id="PF00456">
    <property type="entry name" value="Transketolase_N"/>
    <property type="match status" value="1"/>
</dbReference>